<keyword evidence="1" id="KW-0812">Transmembrane</keyword>
<keyword evidence="1" id="KW-1133">Transmembrane helix</keyword>
<evidence type="ECO:0000256" key="1">
    <source>
        <dbReference type="SAM" id="Phobius"/>
    </source>
</evidence>
<dbReference type="eggNOG" id="ENOG502Z9PG">
    <property type="taxonomic scope" value="Bacteria"/>
</dbReference>
<keyword evidence="1" id="KW-0472">Membrane</keyword>
<name>A4CCF0_9GAMM</name>
<dbReference type="AlphaFoldDB" id="A4CCF0"/>
<comment type="caution">
    <text evidence="2">The sequence shown here is derived from an EMBL/GenBank/DDBJ whole genome shotgun (WGS) entry which is preliminary data.</text>
</comment>
<evidence type="ECO:0000313" key="3">
    <source>
        <dbReference type="Proteomes" id="UP000006201"/>
    </source>
</evidence>
<dbReference type="STRING" id="87626.PTD2_14427"/>
<feature type="transmembrane region" description="Helical" evidence="1">
    <location>
        <begin position="46"/>
        <end position="67"/>
    </location>
</feature>
<dbReference type="OrthoDB" id="6398635at2"/>
<protein>
    <submittedName>
        <fullName evidence="2">Uncharacterized protein</fullName>
    </submittedName>
</protein>
<dbReference type="Proteomes" id="UP000006201">
    <property type="component" value="Unassembled WGS sequence"/>
</dbReference>
<sequence length="197" mass="22673">MKSEHEFDKQLKQLHQARKEQIKLSKKQHCTILAILKSRTDKQIPWFNRVQFVLGIAAIVLLINIVYQKQSSTELFAQLYDASLYYQIEVHDYTNQQYSKTINQAHQQAKRELASALNNLAFKQLSAGRLMGRNKDWFIESCDKTRLVELKADLIKQLNLSHNIDLDLKTGDNLLINSNNQGEIIALMKASNLQSCG</sequence>
<proteinExistence type="predicted"/>
<dbReference type="EMBL" id="AAOH01000006">
    <property type="protein sequence ID" value="EAR27243.1"/>
    <property type="molecule type" value="Genomic_DNA"/>
</dbReference>
<dbReference type="HOGENOM" id="CLU_1383121_0_0_6"/>
<evidence type="ECO:0000313" key="2">
    <source>
        <dbReference type="EMBL" id="EAR27243.1"/>
    </source>
</evidence>
<organism evidence="2 3">
    <name type="scientific">Pseudoalteromonas tunicata D2</name>
    <dbReference type="NCBI Taxonomy" id="87626"/>
    <lineage>
        <taxon>Bacteria</taxon>
        <taxon>Pseudomonadati</taxon>
        <taxon>Pseudomonadota</taxon>
        <taxon>Gammaproteobacteria</taxon>
        <taxon>Alteromonadales</taxon>
        <taxon>Pseudoalteromonadaceae</taxon>
        <taxon>Pseudoalteromonas</taxon>
    </lineage>
</organism>
<dbReference type="RefSeq" id="WP_009838505.1">
    <property type="nucleotide sequence ID" value="NZ_AAOH01000006.1"/>
</dbReference>
<reference evidence="2 3" key="1">
    <citation type="submission" date="2006-02" db="EMBL/GenBank/DDBJ databases">
        <authorList>
            <person name="Moran M.A."/>
            <person name="Kjelleberg S."/>
            <person name="Egan S."/>
            <person name="Saunders N."/>
            <person name="Thomas T."/>
            <person name="Ferriera S."/>
            <person name="Johnson J."/>
            <person name="Kravitz S."/>
            <person name="Halpern A."/>
            <person name="Remington K."/>
            <person name="Beeson K."/>
            <person name="Tran B."/>
            <person name="Rogers Y.-H."/>
            <person name="Friedman R."/>
            <person name="Venter J.C."/>
        </authorList>
    </citation>
    <scope>NUCLEOTIDE SEQUENCE [LARGE SCALE GENOMIC DNA]</scope>
    <source>
        <strain evidence="2 3">D2</strain>
    </source>
</reference>
<accession>A4CCF0</accession>
<keyword evidence="3" id="KW-1185">Reference proteome</keyword>
<gene>
    <name evidence="2" type="ORF">PTD2_14427</name>
</gene>